<dbReference type="AlphaFoldDB" id="A0A444Y330"/>
<dbReference type="EMBL" id="SDMP01000018">
    <property type="protein sequence ID" value="RYQ96372.1"/>
    <property type="molecule type" value="Genomic_DNA"/>
</dbReference>
<evidence type="ECO:0000256" key="1">
    <source>
        <dbReference type="SAM" id="MobiDB-lite"/>
    </source>
</evidence>
<evidence type="ECO:0000313" key="2">
    <source>
        <dbReference type="EMBL" id="RYQ96372.1"/>
    </source>
</evidence>
<feature type="region of interest" description="Disordered" evidence="1">
    <location>
        <begin position="1"/>
        <end position="30"/>
    </location>
</feature>
<sequence>MSCLSPSTTDQQEDSWSEDKEHGSIASAEDNNIEGIVSDIISSNFPQVTFESIPFFVEFELSFEVRITCILRFTHRDAMEIAKQAEREVLKAVSSVIHVGIKLHLGQPFSHISHG</sequence>
<dbReference type="STRING" id="3818.A0A444Y330"/>
<protein>
    <recommendedName>
        <fullName evidence="4">Cation efflux protein cytoplasmic domain-containing protein</fullName>
    </recommendedName>
</protein>
<evidence type="ECO:0008006" key="4">
    <source>
        <dbReference type="Google" id="ProtNLM"/>
    </source>
</evidence>
<keyword evidence="3" id="KW-1185">Reference proteome</keyword>
<comment type="caution">
    <text evidence="2">The sequence shown here is derived from an EMBL/GenBank/DDBJ whole genome shotgun (WGS) entry which is preliminary data.</text>
</comment>
<dbReference type="Proteomes" id="UP000289738">
    <property type="component" value="Chromosome B08"/>
</dbReference>
<proteinExistence type="predicted"/>
<feature type="compositionally biased region" description="Polar residues" evidence="1">
    <location>
        <begin position="1"/>
        <end position="10"/>
    </location>
</feature>
<organism evidence="2 3">
    <name type="scientific">Arachis hypogaea</name>
    <name type="common">Peanut</name>
    <dbReference type="NCBI Taxonomy" id="3818"/>
    <lineage>
        <taxon>Eukaryota</taxon>
        <taxon>Viridiplantae</taxon>
        <taxon>Streptophyta</taxon>
        <taxon>Embryophyta</taxon>
        <taxon>Tracheophyta</taxon>
        <taxon>Spermatophyta</taxon>
        <taxon>Magnoliopsida</taxon>
        <taxon>eudicotyledons</taxon>
        <taxon>Gunneridae</taxon>
        <taxon>Pentapetalae</taxon>
        <taxon>rosids</taxon>
        <taxon>fabids</taxon>
        <taxon>Fabales</taxon>
        <taxon>Fabaceae</taxon>
        <taxon>Papilionoideae</taxon>
        <taxon>50 kb inversion clade</taxon>
        <taxon>dalbergioids sensu lato</taxon>
        <taxon>Dalbergieae</taxon>
        <taxon>Pterocarpus clade</taxon>
        <taxon>Arachis</taxon>
    </lineage>
</organism>
<gene>
    <name evidence="2" type="ORF">Ahy_B08g092108</name>
</gene>
<evidence type="ECO:0000313" key="3">
    <source>
        <dbReference type="Proteomes" id="UP000289738"/>
    </source>
</evidence>
<accession>A0A444Y330</accession>
<reference evidence="2 3" key="1">
    <citation type="submission" date="2019-01" db="EMBL/GenBank/DDBJ databases">
        <title>Sequencing of cultivated peanut Arachis hypogaea provides insights into genome evolution and oil improvement.</title>
        <authorList>
            <person name="Chen X."/>
        </authorList>
    </citation>
    <scope>NUCLEOTIDE SEQUENCE [LARGE SCALE GENOMIC DNA]</scope>
    <source>
        <strain evidence="3">cv. Fuhuasheng</strain>
        <tissue evidence="2">Leaves</tissue>
    </source>
</reference>
<name>A0A444Y330_ARAHY</name>